<evidence type="ECO:0000256" key="24">
    <source>
        <dbReference type="ARBA" id="ARBA00023242"/>
    </source>
</evidence>
<keyword evidence="40" id="KW-1185">Reference proteome</keyword>
<feature type="domain" description="RhoBD" evidence="38">
    <location>
        <begin position="792"/>
        <end position="860"/>
    </location>
</feature>
<evidence type="ECO:0000256" key="29">
    <source>
        <dbReference type="ARBA" id="ARBA00048679"/>
    </source>
</evidence>
<feature type="region of interest" description="Disordered" evidence="33">
    <location>
        <begin position="859"/>
        <end position="882"/>
    </location>
</feature>
<keyword evidence="16 39" id="KW-0418">Kinase</keyword>
<dbReference type="Gene3D" id="3.30.60.20">
    <property type="match status" value="2"/>
</dbReference>
<comment type="similarity">
    <text evidence="5">Belongs to the protein kinase superfamily. AGC Ser/Thr protein kinase family.</text>
</comment>
<evidence type="ECO:0000256" key="4">
    <source>
        <dbReference type="ARBA" id="ARBA00004245"/>
    </source>
</evidence>
<feature type="binding site" evidence="31">
    <location>
        <position position="43"/>
    </location>
    <ligand>
        <name>ATP</name>
        <dbReference type="ChEBI" id="CHEBI:30616"/>
    </ligand>
</feature>
<evidence type="ECO:0000256" key="15">
    <source>
        <dbReference type="ARBA" id="ARBA00022771"/>
    </source>
</evidence>
<dbReference type="CDD" id="cd22250">
    <property type="entry name" value="ROCK_SBD"/>
    <property type="match status" value="1"/>
</dbReference>
<dbReference type="FunFam" id="2.30.29.30:FF:000033">
    <property type="entry name" value="Rho-associated protein kinase 2"/>
    <property type="match status" value="1"/>
</dbReference>
<evidence type="ECO:0000256" key="5">
    <source>
        <dbReference type="ARBA" id="ARBA00009903"/>
    </source>
</evidence>
<evidence type="ECO:0000256" key="8">
    <source>
        <dbReference type="ARBA" id="ARBA00022475"/>
    </source>
</evidence>
<dbReference type="SMART" id="SM00220">
    <property type="entry name" value="S_TKc"/>
    <property type="match status" value="1"/>
</dbReference>
<evidence type="ECO:0000256" key="2">
    <source>
        <dbReference type="ARBA" id="ARBA00004123"/>
    </source>
</evidence>
<dbReference type="CDD" id="cd05596">
    <property type="entry name" value="STKc_ROCK"/>
    <property type="match status" value="1"/>
</dbReference>
<dbReference type="SUPFAM" id="SSF50729">
    <property type="entry name" value="PH domain-like"/>
    <property type="match status" value="1"/>
</dbReference>
<dbReference type="InterPro" id="IPR011993">
    <property type="entry name" value="PH-like_dom_sf"/>
</dbReference>
<evidence type="ECO:0000256" key="12">
    <source>
        <dbReference type="ARBA" id="ARBA00022679"/>
    </source>
</evidence>
<keyword evidence="22" id="KW-0472">Membrane</keyword>
<dbReference type="SUPFAM" id="SSF56112">
    <property type="entry name" value="Protein kinase-like (PK-like)"/>
    <property type="match status" value="1"/>
</dbReference>
<evidence type="ECO:0000259" key="37">
    <source>
        <dbReference type="PROSITE" id="PS51285"/>
    </source>
</evidence>
<dbReference type="GO" id="GO:0000281">
    <property type="term" value="P:mitotic cytokinesis"/>
    <property type="evidence" value="ECO:0007669"/>
    <property type="project" value="TreeGrafter"/>
</dbReference>
<evidence type="ECO:0000256" key="31">
    <source>
        <dbReference type="PROSITE-ProRule" id="PRU10141"/>
    </source>
</evidence>
<dbReference type="Pfam" id="PF00069">
    <property type="entry name" value="Pkinase"/>
    <property type="match status" value="1"/>
</dbReference>
<comment type="cofactor">
    <cofactor evidence="1">
        <name>Mg(2+)</name>
        <dbReference type="ChEBI" id="CHEBI:18420"/>
    </cofactor>
</comment>
<comment type="subcellular location">
    <subcellularLocation>
        <location evidence="3">Cell membrane</location>
        <topology evidence="3">Peripheral membrane protein</topology>
    </subcellularLocation>
    <subcellularLocation>
        <location evidence="4">Cytoplasm</location>
        <location evidence="4">Cytoskeleton</location>
    </subcellularLocation>
    <subcellularLocation>
        <location evidence="2">Nucleus</location>
    </subcellularLocation>
</comment>
<evidence type="ECO:0000256" key="6">
    <source>
        <dbReference type="ARBA" id="ARBA00012513"/>
    </source>
</evidence>
<feature type="domain" description="PH" evidence="34">
    <location>
        <begin position="967"/>
        <end position="1166"/>
    </location>
</feature>
<dbReference type="PROSITE" id="PS51285">
    <property type="entry name" value="AGC_KINASE_CTER"/>
    <property type="match status" value="1"/>
</dbReference>
<evidence type="ECO:0000313" key="40">
    <source>
        <dbReference type="Proteomes" id="UP000319801"/>
    </source>
</evidence>
<keyword evidence="21" id="KW-0090">Biological rhythms</keyword>
<evidence type="ECO:0000256" key="28">
    <source>
        <dbReference type="ARBA" id="ARBA00047899"/>
    </source>
</evidence>
<dbReference type="InterPro" id="IPR057529">
    <property type="entry name" value="MRCK/ROCK_PH"/>
</dbReference>
<keyword evidence="11" id="KW-0597">Phosphoprotein</keyword>
<evidence type="ECO:0000256" key="33">
    <source>
        <dbReference type="SAM" id="MobiDB-lite"/>
    </source>
</evidence>
<evidence type="ECO:0000256" key="10">
    <source>
        <dbReference type="ARBA" id="ARBA00022527"/>
    </source>
</evidence>
<proteinExistence type="inferred from homology"/>
<evidence type="ECO:0000259" key="38">
    <source>
        <dbReference type="PROSITE" id="PS51859"/>
    </source>
</evidence>
<evidence type="ECO:0000256" key="20">
    <source>
        <dbReference type="ARBA" id="ARBA00023054"/>
    </source>
</evidence>
<dbReference type="OrthoDB" id="3638488at2759"/>
<dbReference type="EC" id="2.7.11.1" evidence="6"/>
<evidence type="ECO:0000256" key="1">
    <source>
        <dbReference type="ARBA" id="ARBA00001946"/>
    </source>
</evidence>
<dbReference type="InterPro" id="IPR011009">
    <property type="entry name" value="Kinase-like_dom_sf"/>
</dbReference>
<dbReference type="FunFam" id="3.30.60.20:FF:000036">
    <property type="entry name" value="Rho-associated protein kinase 1"/>
    <property type="match status" value="1"/>
</dbReference>
<keyword evidence="17" id="KW-0862">Zinc</keyword>
<evidence type="ECO:0000256" key="17">
    <source>
        <dbReference type="ARBA" id="ARBA00022833"/>
    </source>
</evidence>
<evidence type="ECO:0000259" key="34">
    <source>
        <dbReference type="PROSITE" id="PS50003"/>
    </source>
</evidence>
<accession>A0A556V579</accession>
<keyword evidence="12" id="KW-0808">Transferase</keyword>
<dbReference type="InterPro" id="IPR000719">
    <property type="entry name" value="Prot_kinase_dom"/>
</dbReference>
<keyword evidence="14 31" id="KW-0547">Nucleotide-binding</keyword>
<evidence type="ECO:0000256" key="25">
    <source>
        <dbReference type="ARBA" id="ARBA00030038"/>
    </source>
</evidence>
<dbReference type="Proteomes" id="UP000319801">
    <property type="component" value="Unassembled WGS sequence"/>
</dbReference>
<evidence type="ECO:0000256" key="3">
    <source>
        <dbReference type="ARBA" id="ARBA00004202"/>
    </source>
</evidence>
<dbReference type="PROSITE" id="PS50011">
    <property type="entry name" value="PROTEIN_KINASE_DOM"/>
    <property type="match status" value="1"/>
</dbReference>
<evidence type="ECO:0000313" key="39">
    <source>
        <dbReference type="EMBL" id="TSV02056.1"/>
    </source>
</evidence>
<feature type="compositionally biased region" description="Polar residues" evidence="33">
    <location>
        <begin position="1186"/>
        <end position="1218"/>
    </location>
</feature>
<evidence type="ECO:0000256" key="30">
    <source>
        <dbReference type="PROSITE-ProRule" id="PRU01206"/>
    </source>
</evidence>
<dbReference type="GO" id="GO:0072518">
    <property type="term" value="F:Rho-dependent protein serine/threonine kinase activity"/>
    <property type="evidence" value="ECO:0007669"/>
    <property type="project" value="TreeGrafter"/>
</dbReference>
<dbReference type="FunFam" id="3.30.200.20:FF:001759">
    <property type="entry name" value="Rho-associated, coiled-coil-containing protein kinase 2b"/>
    <property type="match status" value="1"/>
</dbReference>
<dbReference type="GO" id="GO:0048598">
    <property type="term" value="P:embryonic morphogenesis"/>
    <property type="evidence" value="ECO:0007669"/>
    <property type="project" value="TreeGrafter"/>
</dbReference>
<dbReference type="Gene3D" id="1.20.5.340">
    <property type="match status" value="1"/>
</dbReference>
<dbReference type="Pfam" id="PF25346">
    <property type="entry name" value="PH_MRCK"/>
    <property type="match status" value="1"/>
</dbReference>
<comment type="catalytic activity">
    <reaction evidence="28">
        <text>L-threonyl-[protein] + ATP = O-phospho-L-threonyl-[protein] + ADP + H(+)</text>
        <dbReference type="Rhea" id="RHEA:46608"/>
        <dbReference type="Rhea" id="RHEA-COMP:11060"/>
        <dbReference type="Rhea" id="RHEA-COMP:11605"/>
        <dbReference type="ChEBI" id="CHEBI:15378"/>
        <dbReference type="ChEBI" id="CHEBI:30013"/>
        <dbReference type="ChEBI" id="CHEBI:30616"/>
        <dbReference type="ChEBI" id="CHEBI:61977"/>
        <dbReference type="ChEBI" id="CHEBI:456216"/>
        <dbReference type="EC" id="2.7.11.1"/>
    </reaction>
</comment>
<dbReference type="SMART" id="SM00109">
    <property type="entry name" value="C1"/>
    <property type="match status" value="2"/>
</dbReference>
<evidence type="ECO:0000259" key="35">
    <source>
        <dbReference type="PROSITE" id="PS50011"/>
    </source>
</evidence>
<dbReference type="PANTHER" id="PTHR22988:SF28">
    <property type="entry name" value="RHO-ASSOCIATED PROTEIN KINASE 2"/>
    <property type="match status" value="1"/>
</dbReference>
<dbReference type="GO" id="GO:0005524">
    <property type="term" value="F:ATP binding"/>
    <property type="evidence" value="ECO:0007669"/>
    <property type="project" value="UniProtKB-UniRule"/>
</dbReference>
<feature type="domain" description="Phorbol-ester/DAG-type" evidence="36">
    <location>
        <begin position="1077"/>
        <end position="1132"/>
    </location>
</feature>
<keyword evidence="8" id="KW-1003">Cell membrane</keyword>
<keyword evidence="20 30" id="KW-0175">Coiled coil</keyword>
<evidence type="ECO:0000256" key="32">
    <source>
        <dbReference type="SAM" id="Coils"/>
    </source>
</evidence>
<dbReference type="SUPFAM" id="SSF103652">
    <property type="entry name" value="G protein-binding domain"/>
    <property type="match status" value="1"/>
</dbReference>
<evidence type="ECO:0000256" key="27">
    <source>
        <dbReference type="ARBA" id="ARBA00032261"/>
    </source>
</evidence>
<organism evidence="39 40">
    <name type="scientific">Bagarius yarrelli</name>
    <name type="common">Goonch</name>
    <name type="synonym">Bagrus yarrelli</name>
    <dbReference type="NCBI Taxonomy" id="175774"/>
    <lineage>
        <taxon>Eukaryota</taxon>
        <taxon>Metazoa</taxon>
        <taxon>Chordata</taxon>
        <taxon>Craniata</taxon>
        <taxon>Vertebrata</taxon>
        <taxon>Euteleostomi</taxon>
        <taxon>Actinopterygii</taxon>
        <taxon>Neopterygii</taxon>
        <taxon>Teleostei</taxon>
        <taxon>Ostariophysi</taxon>
        <taxon>Siluriformes</taxon>
        <taxon>Sisoridae</taxon>
        <taxon>Sisorinae</taxon>
        <taxon>Bagarius</taxon>
    </lineage>
</organism>
<name>A0A556V579_BAGYA</name>
<gene>
    <name evidence="39" type="ORF">Baya_12976</name>
</gene>
<dbReference type="SMART" id="SM00233">
    <property type="entry name" value="PH"/>
    <property type="match status" value="1"/>
</dbReference>
<evidence type="ECO:0000256" key="26">
    <source>
        <dbReference type="ARBA" id="ARBA00031784"/>
    </source>
</evidence>
<evidence type="ECO:0000256" key="19">
    <source>
        <dbReference type="ARBA" id="ARBA00022842"/>
    </source>
</evidence>
<reference evidence="39 40" key="1">
    <citation type="journal article" date="2019" name="Genome Biol. Evol.">
        <title>Whole-Genome Sequencing of the Giant Devil Catfish, Bagarius yarrelli.</title>
        <authorList>
            <person name="Jiang W."/>
            <person name="Lv Y."/>
            <person name="Cheng L."/>
            <person name="Yang K."/>
            <person name="Chao B."/>
            <person name="Wang X."/>
            <person name="Li Y."/>
            <person name="Pan X."/>
            <person name="You X."/>
            <person name="Zhang Y."/>
            <person name="Yang J."/>
            <person name="Li J."/>
            <person name="Zhang X."/>
            <person name="Liu S."/>
            <person name="Sun C."/>
            <person name="Yang J."/>
            <person name="Shi Q."/>
        </authorList>
    </citation>
    <scope>NUCLEOTIDE SEQUENCE [LARGE SCALE GENOMIC DNA]</scope>
    <source>
        <strain evidence="39">JWS20170419001</strain>
        <tissue evidence="39">Muscle</tissue>
    </source>
</reference>
<feature type="domain" description="Protein kinase" evidence="35">
    <location>
        <begin position="14"/>
        <end position="276"/>
    </location>
</feature>
<feature type="domain" description="AGC-kinase C-terminal" evidence="37">
    <location>
        <begin position="277"/>
        <end position="347"/>
    </location>
</feature>
<dbReference type="InterPro" id="IPR001849">
    <property type="entry name" value="PH_domain"/>
</dbReference>
<dbReference type="EMBL" id="VCAZ01000122">
    <property type="protein sequence ID" value="TSV02056.1"/>
    <property type="molecule type" value="Genomic_DNA"/>
</dbReference>
<dbReference type="PROSITE" id="PS51859">
    <property type="entry name" value="RHO_BD"/>
    <property type="match status" value="1"/>
</dbReference>
<dbReference type="GO" id="GO:1901888">
    <property type="term" value="P:regulation of cell junction assembly"/>
    <property type="evidence" value="ECO:0007669"/>
    <property type="project" value="TreeGrafter"/>
</dbReference>
<dbReference type="GO" id="GO:0005737">
    <property type="term" value="C:cytoplasm"/>
    <property type="evidence" value="ECO:0007669"/>
    <property type="project" value="TreeGrafter"/>
</dbReference>
<evidence type="ECO:0000256" key="13">
    <source>
        <dbReference type="ARBA" id="ARBA00022723"/>
    </source>
</evidence>
<keyword evidence="19" id="KW-0460">Magnesium</keyword>
<evidence type="ECO:0000259" key="36">
    <source>
        <dbReference type="PROSITE" id="PS50081"/>
    </source>
</evidence>
<dbReference type="FunFam" id="1.20.5.730:FF:000001">
    <property type="entry name" value="rho-associated protein kinase 2"/>
    <property type="match status" value="1"/>
</dbReference>
<comment type="catalytic activity">
    <reaction evidence="29">
        <text>L-seryl-[protein] + ATP = O-phospho-L-seryl-[protein] + ADP + H(+)</text>
        <dbReference type="Rhea" id="RHEA:17989"/>
        <dbReference type="Rhea" id="RHEA-COMP:9863"/>
        <dbReference type="Rhea" id="RHEA-COMP:11604"/>
        <dbReference type="ChEBI" id="CHEBI:15378"/>
        <dbReference type="ChEBI" id="CHEBI:29999"/>
        <dbReference type="ChEBI" id="CHEBI:30616"/>
        <dbReference type="ChEBI" id="CHEBI:83421"/>
        <dbReference type="ChEBI" id="CHEBI:456216"/>
        <dbReference type="EC" id="2.7.11.1"/>
    </reaction>
</comment>
<keyword evidence="13" id="KW-0479">Metal-binding</keyword>
<evidence type="ECO:0000256" key="22">
    <source>
        <dbReference type="ARBA" id="ARBA00023136"/>
    </source>
</evidence>
<dbReference type="Gene3D" id="1.10.510.10">
    <property type="entry name" value="Transferase(Phosphotransferase) domain 1"/>
    <property type="match status" value="1"/>
</dbReference>
<dbReference type="InterPro" id="IPR015008">
    <property type="entry name" value="ROCK_Rho-bd_dom"/>
</dbReference>
<dbReference type="InterPro" id="IPR008271">
    <property type="entry name" value="Ser/Thr_kinase_AS"/>
</dbReference>
<evidence type="ECO:0000256" key="11">
    <source>
        <dbReference type="ARBA" id="ARBA00022553"/>
    </source>
</evidence>
<evidence type="ECO:0000256" key="14">
    <source>
        <dbReference type="ARBA" id="ARBA00022741"/>
    </source>
</evidence>
<evidence type="ECO:0000256" key="9">
    <source>
        <dbReference type="ARBA" id="ARBA00022490"/>
    </source>
</evidence>
<protein>
    <recommendedName>
        <fullName evidence="7">Rho-associated protein kinase 2</fullName>
        <ecNumber evidence="6">2.7.11.1</ecNumber>
    </recommendedName>
    <alternativeName>
        <fullName evidence="26">Rho-associated, coiled-coil-containing protein kinase 2</fullName>
    </alternativeName>
    <alternativeName>
        <fullName evidence="27">Rho-associated, coiled-coil-containing protein kinase II</fullName>
    </alternativeName>
    <alternativeName>
        <fullName evidence="25">p164 ROCK-2</fullName>
    </alternativeName>
</protein>
<dbReference type="InterPro" id="IPR002219">
    <property type="entry name" value="PKC_DAG/PE"/>
</dbReference>
<dbReference type="PANTHER" id="PTHR22988">
    <property type="entry name" value="MYOTONIC DYSTROPHY S/T KINASE-RELATED"/>
    <property type="match status" value="1"/>
</dbReference>
<evidence type="ECO:0000256" key="7">
    <source>
        <dbReference type="ARBA" id="ARBA00014021"/>
    </source>
</evidence>
<keyword evidence="18 31" id="KW-0067">ATP-binding</keyword>
<dbReference type="FunFam" id="1.20.5.340:FF:000016">
    <property type="entry name" value="Rho-associated protein kinase 2"/>
    <property type="match status" value="1"/>
</dbReference>
<keyword evidence="15" id="KW-0863">Zinc-finger</keyword>
<dbReference type="Gene3D" id="2.30.29.30">
    <property type="entry name" value="Pleckstrin-homology domain (PH domain)/Phosphotyrosine-binding domain (PTB)"/>
    <property type="match status" value="2"/>
</dbReference>
<dbReference type="GO" id="GO:0005634">
    <property type="term" value="C:nucleus"/>
    <property type="evidence" value="ECO:0007669"/>
    <property type="project" value="UniProtKB-SubCell"/>
</dbReference>
<dbReference type="InterPro" id="IPR046349">
    <property type="entry name" value="C1-like_sf"/>
</dbReference>
<evidence type="ECO:0000256" key="21">
    <source>
        <dbReference type="ARBA" id="ARBA00023108"/>
    </source>
</evidence>
<evidence type="ECO:0000256" key="23">
    <source>
        <dbReference type="ARBA" id="ARBA00023212"/>
    </source>
</evidence>
<dbReference type="PROSITE" id="PS00108">
    <property type="entry name" value="PROTEIN_KINASE_ST"/>
    <property type="match status" value="1"/>
</dbReference>
<feature type="domain" description="Phorbol-ester/DAG-type" evidence="36">
    <location>
        <begin position="1229"/>
        <end position="1284"/>
    </location>
</feature>
<feature type="coiled-coil region" evidence="32">
    <location>
        <begin position="364"/>
        <end position="405"/>
    </location>
</feature>
<dbReference type="FunFam" id="3.30.200.20:FF:001568">
    <property type="entry name" value="Uncharacterized protein"/>
    <property type="match status" value="1"/>
</dbReference>
<dbReference type="GO" id="GO:0005886">
    <property type="term" value="C:plasma membrane"/>
    <property type="evidence" value="ECO:0007669"/>
    <property type="project" value="UniProtKB-SubCell"/>
</dbReference>
<dbReference type="GO" id="GO:0008270">
    <property type="term" value="F:zinc ion binding"/>
    <property type="evidence" value="ECO:0007669"/>
    <property type="project" value="UniProtKB-KW"/>
</dbReference>
<dbReference type="Gene3D" id="1.20.5.730">
    <property type="entry name" value="Single helix bin"/>
    <property type="match status" value="1"/>
</dbReference>
<dbReference type="CDD" id="cd20875">
    <property type="entry name" value="C1_ROCK2"/>
    <property type="match status" value="1"/>
</dbReference>
<dbReference type="Gene3D" id="3.30.200.20">
    <property type="entry name" value="Phosphorylase Kinase, domain 1"/>
    <property type="match status" value="1"/>
</dbReference>
<feature type="coiled-coil region" evidence="32">
    <location>
        <begin position="441"/>
        <end position="489"/>
    </location>
</feature>
<evidence type="ECO:0000256" key="18">
    <source>
        <dbReference type="ARBA" id="ARBA00022840"/>
    </source>
</evidence>
<evidence type="ECO:0000256" key="16">
    <source>
        <dbReference type="ARBA" id="ARBA00022777"/>
    </source>
</evidence>
<dbReference type="InterPro" id="IPR050839">
    <property type="entry name" value="Rho-assoc_Ser/Thr_Kinase"/>
</dbReference>
<dbReference type="SMART" id="SM00133">
    <property type="entry name" value="S_TK_X"/>
    <property type="match status" value="1"/>
</dbReference>
<dbReference type="GO" id="GO:0030866">
    <property type="term" value="P:cortical actin cytoskeleton organization"/>
    <property type="evidence" value="ECO:0007669"/>
    <property type="project" value="TreeGrafter"/>
</dbReference>
<feature type="region of interest" description="Disordered" evidence="33">
    <location>
        <begin position="1166"/>
        <end position="1221"/>
    </location>
</feature>
<feature type="coiled-coil region" evidence="32">
    <location>
        <begin position="585"/>
        <end position="829"/>
    </location>
</feature>
<sequence length="1296" mass="149995">MGDVRDLQMRPEDFDKVKVIGRGAFGEVQLVRHKASQKVYAMKLLSKFEMIKRSDSAFFWEERDIMAFAQSPWVVQLCCAFQDDRFLYMVMEYMPGGDLVNLTSTYDVPEKWAKFYTAEVVMALDAIHSMGFIHRDVKPDNMLLDHNGHLKLADFGTCMKMDSTGMVHCDTAVGTPDYISPEVLKSQGGDGYYGRECDWWSVGVFIFEMLVGDTPFYADSLVGTYSKIMDHKNSLKFPDDVEISNEAKNIICSFLTDREVRLGRNGVEEIKRHPFFKNDQWTFDTIRDTVAPVVPELSSDIDTSNFDEIEDDKGDAETFPTPKAFVGNQLPFVGFTYFKEDQLLNAFNRFSEHPASVKEDSDVLDEANALLRAESDAAARLRKSQAEGTKQLQQLETHVRELQDKCCLLESSKLTLEKDFISLQAALDTEKREHTQRTETISDMQGRLSGLEEEVKQVRQALSKAETEKRQLQEKLTDLEKEKSNKEIDMTYKLKVLQQSLDQEEAAHKTTKTRLADKNKISESIEGAKSEAVKGTRGLITKDKVHYNVYKAGVCIRRAERTSKLQVENRLLELEKHNSMMDCDYKQSLQKLDELRRHKDQLTEEVKNLTLRIEQEVQKRSLTQNDLKVQNQQLSTLKTSEKQLKQEINHLLDIKRSLEKQIMELRKERQDSDGQMKELQDQLEAEQYFSTQVRELKEECEERNKLYKEMHQNLQELQEERDSLAAQLEITLTKADSEQLARSIAEEQYSDLEKEKIMKELEIKEMMARHRQELSEKDTTITSLEEANRMLTSDVANLANEKEELNNKLKEAQDEKQRLKDDEQSVTQMKLAYEKQLQSERTLKTQAVNKLAEIMNRKEIRGNGSRRGNDTDVKRKEKENRKLQLELRSEREKLNSTIIKYQREINEMQAQLADESVMRVELQMALDSKDSDIEQLRSLLNSINVHSLESASISSGPEFETDESLPETRLEGWLSLPVRNNTKRFGWERKYVVVSSKKILFYNSEQDKELSNPYMVLDIDKLFHVRSVTQTDVYRADAKEIPRIFQILYANEGESKKEQEVEPLPIGEKSSYICHKGHEFIPTLYHFPTNCEACTKPLWNMFKPPPALECRRCHIKCHKDHMDKKEEVIAPCRVNYDVSTAKNLLLLAASQEEQQKWVSRLVKKIPKKPPGPEWSHRSSPRVPTKVQASQSMRRTSRQLQAGKTRTAQNYTADSTTPTPGKEKFIHHKGHEFFPIFYHFPTWCEACSKPLWNVIKPPLALECKRCQIKCHKNHVDKKEEVLIPCNPARFNPGFATG</sequence>
<dbReference type="SUPFAM" id="SSF57889">
    <property type="entry name" value="Cysteine-rich domain"/>
    <property type="match status" value="2"/>
</dbReference>
<dbReference type="GO" id="GO:0007266">
    <property type="term" value="P:Rho protein signal transduction"/>
    <property type="evidence" value="ECO:0007669"/>
    <property type="project" value="UniProtKB-UniRule"/>
</dbReference>
<dbReference type="FunFam" id="1.10.510.10:FF:000047">
    <property type="entry name" value="Rho-associated protein kinase 1"/>
    <property type="match status" value="1"/>
</dbReference>
<dbReference type="InterPro" id="IPR000961">
    <property type="entry name" value="AGC-kinase_C"/>
</dbReference>
<dbReference type="CDD" id="cd01242">
    <property type="entry name" value="PH_ROCK"/>
    <property type="match status" value="1"/>
</dbReference>
<dbReference type="InterPro" id="IPR017441">
    <property type="entry name" value="Protein_kinase_ATP_BS"/>
</dbReference>
<keyword evidence="10" id="KW-0723">Serine/threonine-protein kinase</keyword>
<dbReference type="PROSITE" id="PS50081">
    <property type="entry name" value="ZF_DAG_PE_2"/>
    <property type="match status" value="2"/>
</dbReference>
<comment type="caution">
    <text evidence="39">The sequence shown here is derived from an EMBL/GenBank/DDBJ whole genome shotgun (WGS) entry which is preliminary data.</text>
</comment>
<dbReference type="PROSITE" id="PS00107">
    <property type="entry name" value="PROTEIN_KINASE_ATP"/>
    <property type="match status" value="1"/>
</dbReference>
<dbReference type="PROSITE" id="PS50003">
    <property type="entry name" value="PH_DOMAIN"/>
    <property type="match status" value="1"/>
</dbReference>
<dbReference type="GO" id="GO:0031267">
    <property type="term" value="F:small GTPase binding"/>
    <property type="evidence" value="ECO:0007669"/>
    <property type="project" value="InterPro"/>
</dbReference>
<keyword evidence="24" id="KW-0539">Nucleus</keyword>
<keyword evidence="9" id="KW-0963">Cytoplasm</keyword>
<dbReference type="GO" id="GO:0031032">
    <property type="term" value="P:actomyosin structure organization"/>
    <property type="evidence" value="ECO:0007669"/>
    <property type="project" value="TreeGrafter"/>
</dbReference>
<keyword evidence="23" id="KW-0206">Cytoskeleton</keyword>
<dbReference type="Pfam" id="PF08912">
    <property type="entry name" value="Rho_Binding"/>
    <property type="match status" value="1"/>
</dbReference>
<dbReference type="GO" id="GO:0048511">
    <property type="term" value="P:rhythmic process"/>
    <property type="evidence" value="ECO:0007669"/>
    <property type="project" value="UniProtKB-KW"/>
</dbReference>
<dbReference type="GO" id="GO:0005813">
    <property type="term" value="C:centrosome"/>
    <property type="evidence" value="ECO:0007669"/>
    <property type="project" value="TreeGrafter"/>
</dbReference>